<keyword evidence="1" id="KW-0472">Membrane</keyword>
<feature type="transmembrane region" description="Helical" evidence="1">
    <location>
        <begin position="85"/>
        <end position="111"/>
    </location>
</feature>
<dbReference type="Proteomes" id="UP000822688">
    <property type="component" value="Chromosome 5"/>
</dbReference>
<reference evidence="2" key="1">
    <citation type="submission" date="2020-06" db="EMBL/GenBank/DDBJ databases">
        <title>WGS assembly of Ceratodon purpureus strain R40.</title>
        <authorList>
            <person name="Carey S.B."/>
            <person name="Jenkins J."/>
            <person name="Shu S."/>
            <person name="Lovell J.T."/>
            <person name="Sreedasyam A."/>
            <person name="Maumus F."/>
            <person name="Tiley G.P."/>
            <person name="Fernandez-Pozo N."/>
            <person name="Barry K."/>
            <person name="Chen C."/>
            <person name="Wang M."/>
            <person name="Lipzen A."/>
            <person name="Daum C."/>
            <person name="Saski C.A."/>
            <person name="Payton A.C."/>
            <person name="Mcbreen J.C."/>
            <person name="Conrad R.E."/>
            <person name="Kollar L.M."/>
            <person name="Olsson S."/>
            <person name="Huttunen S."/>
            <person name="Landis J.B."/>
            <person name="Wickett N.J."/>
            <person name="Johnson M.G."/>
            <person name="Rensing S.A."/>
            <person name="Grimwood J."/>
            <person name="Schmutz J."/>
            <person name="Mcdaniel S.F."/>
        </authorList>
    </citation>
    <scope>NUCLEOTIDE SEQUENCE</scope>
    <source>
        <strain evidence="2">R40</strain>
    </source>
</reference>
<dbReference type="AlphaFoldDB" id="A0A8T0I534"/>
<keyword evidence="1" id="KW-1133">Transmembrane helix</keyword>
<proteinExistence type="predicted"/>
<name>A0A8T0I534_CERPU</name>
<evidence type="ECO:0000313" key="3">
    <source>
        <dbReference type="Proteomes" id="UP000822688"/>
    </source>
</evidence>
<organism evidence="2 3">
    <name type="scientific">Ceratodon purpureus</name>
    <name type="common">Fire moss</name>
    <name type="synonym">Dicranum purpureum</name>
    <dbReference type="NCBI Taxonomy" id="3225"/>
    <lineage>
        <taxon>Eukaryota</taxon>
        <taxon>Viridiplantae</taxon>
        <taxon>Streptophyta</taxon>
        <taxon>Embryophyta</taxon>
        <taxon>Bryophyta</taxon>
        <taxon>Bryophytina</taxon>
        <taxon>Bryopsida</taxon>
        <taxon>Dicranidae</taxon>
        <taxon>Pseudoditrichales</taxon>
        <taxon>Ditrichaceae</taxon>
        <taxon>Ceratodon</taxon>
    </lineage>
</organism>
<protein>
    <submittedName>
        <fullName evidence="2">Uncharacterized protein</fullName>
    </submittedName>
</protein>
<dbReference type="EMBL" id="CM026425">
    <property type="protein sequence ID" value="KAG0577668.1"/>
    <property type="molecule type" value="Genomic_DNA"/>
</dbReference>
<evidence type="ECO:0000256" key="1">
    <source>
        <dbReference type="SAM" id="Phobius"/>
    </source>
</evidence>
<gene>
    <name evidence="2" type="ORF">KC19_5G171400</name>
</gene>
<keyword evidence="3" id="KW-1185">Reference proteome</keyword>
<evidence type="ECO:0000313" key="2">
    <source>
        <dbReference type="EMBL" id="KAG0577668.1"/>
    </source>
</evidence>
<sequence length="116" mass="13399">MISLRFGVLTSDVETGVHIYSLYRIRTSLSVSWFRDLGTRACLFGLHIGGSATAALKLISCISQFQGPHFGIWVHIRVCFPKWQFWLVIQMLCSFIESNIWIGIWNICFIARFQRI</sequence>
<comment type="caution">
    <text evidence="2">The sequence shown here is derived from an EMBL/GenBank/DDBJ whole genome shotgun (WGS) entry which is preliminary data.</text>
</comment>
<accession>A0A8T0I534</accession>
<keyword evidence="1" id="KW-0812">Transmembrane</keyword>